<dbReference type="AlphaFoldDB" id="A0AA88RVE6"/>
<keyword evidence="4" id="KW-0732">Signal</keyword>
<dbReference type="FunFam" id="3.80.10.10:FF:000041">
    <property type="entry name" value="LRR receptor-like serine/threonine-protein kinase ERECTA"/>
    <property type="match status" value="1"/>
</dbReference>
<evidence type="ECO:0000313" key="9">
    <source>
        <dbReference type="Proteomes" id="UP001187471"/>
    </source>
</evidence>
<comment type="subcellular location">
    <subcellularLocation>
        <location evidence="1">Cell envelope</location>
    </subcellularLocation>
    <subcellularLocation>
        <location evidence="2">Membrane</location>
    </subcellularLocation>
</comment>
<evidence type="ECO:0000256" key="3">
    <source>
        <dbReference type="ARBA" id="ARBA00022614"/>
    </source>
</evidence>
<evidence type="ECO:0000256" key="6">
    <source>
        <dbReference type="ARBA" id="ARBA00023136"/>
    </source>
</evidence>
<evidence type="ECO:0000313" key="8">
    <source>
        <dbReference type="EMBL" id="KAK2979810.1"/>
    </source>
</evidence>
<proteinExistence type="predicted"/>
<evidence type="ECO:0000256" key="5">
    <source>
        <dbReference type="ARBA" id="ARBA00022737"/>
    </source>
</evidence>
<dbReference type="PROSITE" id="PS51450">
    <property type="entry name" value="LRR"/>
    <property type="match status" value="1"/>
</dbReference>
<dbReference type="Pfam" id="PF00560">
    <property type="entry name" value="LRR_1"/>
    <property type="match status" value="5"/>
</dbReference>
<evidence type="ECO:0000256" key="2">
    <source>
        <dbReference type="ARBA" id="ARBA00004370"/>
    </source>
</evidence>
<dbReference type="SUPFAM" id="SSF52058">
    <property type="entry name" value="L domain-like"/>
    <property type="match status" value="1"/>
</dbReference>
<sequence>MLRLSWTNLSGPIPSFLGQLKNLYFLELNYNQLTGSIPPSLALLPNLIGLRLDRNQLTGQIPEEFGRFPGTAPDLYLSHNQLTGTIPKSLGYLNYTVLDFSRNELVGDVSFLFGTNKTTQIVDFSRNMFEFDISKVEFPSSLTWLDLNHNKISGSLPASLTSLNLQNLNVSYNRLCGQIPAGGKLQDFDIYSYFHNRCLCGTPLPLCK</sequence>
<dbReference type="InterPro" id="IPR051848">
    <property type="entry name" value="PGIP"/>
</dbReference>
<dbReference type="Gene3D" id="3.80.10.10">
    <property type="entry name" value="Ribonuclease Inhibitor"/>
    <property type="match status" value="1"/>
</dbReference>
<dbReference type="PANTHER" id="PTHR48059:SF4">
    <property type="entry name" value="POLYGALACTURONASE INHIBITOR 1-RELATED"/>
    <property type="match status" value="1"/>
</dbReference>
<dbReference type="PANTHER" id="PTHR48059">
    <property type="entry name" value="POLYGALACTURONASE INHIBITOR 1"/>
    <property type="match status" value="1"/>
</dbReference>
<evidence type="ECO:0000256" key="1">
    <source>
        <dbReference type="ARBA" id="ARBA00004196"/>
    </source>
</evidence>
<accession>A0AA88RVE6</accession>
<dbReference type="Proteomes" id="UP001187471">
    <property type="component" value="Unassembled WGS sequence"/>
</dbReference>
<keyword evidence="3" id="KW-0433">Leucine-rich repeat</keyword>
<name>A0AA88RVE6_9ASTE</name>
<protein>
    <submittedName>
        <fullName evidence="8">Uncharacterized protein</fullName>
    </submittedName>
</protein>
<dbReference type="InterPro" id="IPR001611">
    <property type="entry name" value="Leu-rich_rpt"/>
</dbReference>
<keyword evidence="7" id="KW-0325">Glycoprotein</keyword>
<reference evidence="8" key="1">
    <citation type="submission" date="2022-12" db="EMBL/GenBank/DDBJ databases">
        <title>Draft genome assemblies for two species of Escallonia (Escalloniales).</title>
        <authorList>
            <person name="Chanderbali A."/>
            <person name="Dervinis C."/>
            <person name="Anghel I."/>
            <person name="Soltis D."/>
            <person name="Soltis P."/>
            <person name="Zapata F."/>
        </authorList>
    </citation>
    <scope>NUCLEOTIDE SEQUENCE</scope>
    <source>
        <strain evidence="8">UCBG92.1500</strain>
        <tissue evidence="8">Leaf</tissue>
    </source>
</reference>
<gene>
    <name evidence="8" type="ORF">RJ640_010701</name>
</gene>
<keyword evidence="5" id="KW-0677">Repeat</keyword>
<dbReference type="GO" id="GO:0016020">
    <property type="term" value="C:membrane"/>
    <property type="evidence" value="ECO:0007669"/>
    <property type="project" value="UniProtKB-SubCell"/>
</dbReference>
<keyword evidence="6" id="KW-0472">Membrane</keyword>
<dbReference type="EMBL" id="JAVXUO010001709">
    <property type="protein sequence ID" value="KAK2979810.1"/>
    <property type="molecule type" value="Genomic_DNA"/>
</dbReference>
<evidence type="ECO:0000256" key="7">
    <source>
        <dbReference type="ARBA" id="ARBA00023180"/>
    </source>
</evidence>
<dbReference type="InterPro" id="IPR032675">
    <property type="entry name" value="LRR_dom_sf"/>
</dbReference>
<keyword evidence="9" id="KW-1185">Reference proteome</keyword>
<comment type="caution">
    <text evidence="8">The sequence shown here is derived from an EMBL/GenBank/DDBJ whole genome shotgun (WGS) entry which is preliminary data.</text>
</comment>
<evidence type="ECO:0000256" key="4">
    <source>
        <dbReference type="ARBA" id="ARBA00022729"/>
    </source>
</evidence>
<organism evidence="8 9">
    <name type="scientific">Escallonia rubra</name>
    <dbReference type="NCBI Taxonomy" id="112253"/>
    <lineage>
        <taxon>Eukaryota</taxon>
        <taxon>Viridiplantae</taxon>
        <taxon>Streptophyta</taxon>
        <taxon>Embryophyta</taxon>
        <taxon>Tracheophyta</taxon>
        <taxon>Spermatophyta</taxon>
        <taxon>Magnoliopsida</taxon>
        <taxon>eudicotyledons</taxon>
        <taxon>Gunneridae</taxon>
        <taxon>Pentapetalae</taxon>
        <taxon>asterids</taxon>
        <taxon>campanulids</taxon>
        <taxon>Escalloniales</taxon>
        <taxon>Escalloniaceae</taxon>
        <taxon>Escallonia</taxon>
    </lineage>
</organism>